<dbReference type="InterPro" id="IPR029063">
    <property type="entry name" value="SAM-dependent_MTases_sf"/>
</dbReference>
<dbReference type="GO" id="GO:0032259">
    <property type="term" value="P:methylation"/>
    <property type="evidence" value="ECO:0007669"/>
    <property type="project" value="UniProtKB-KW"/>
</dbReference>
<evidence type="ECO:0000256" key="8">
    <source>
        <dbReference type="SAM" id="Coils"/>
    </source>
</evidence>
<evidence type="ECO:0000256" key="1">
    <source>
        <dbReference type="ARBA" id="ARBA00006594"/>
    </source>
</evidence>
<dbReference type="Pfam" id="PF02384">
    <property type="entry name" value="N6_Mtase"/>
    <property type="match status" value="1"/>
</dbReference>
<evidence type="ECO:0000256" key="7">
    <source>
        <dbReference type="ARBA" id="ARBA00047942"/>
    </source>
</evidence>
<dbReference type="InterPro" id="IPR002052">
    <property type="entry name" value="DNA_methylase_N6_adenine_CS"/>
</dbReference>
<comment type="similarity">
    <text evidence="1">Belongs to the N(4)/N(6)-methyltransferase family.</text>
</comment>
<sequence length="623" mass="70255">MARTRKNNTANGNGNGNGRKYTSQQSLNSYIKSICDIMRRSNCAGALQYVPELTWILFLRILDEREQQEAEYAEAVGIDFSPSLQSPYRWRDWAAPFDDSLFALDSEQHFQGWKRLQLCEHTKEATELQELKEKGFISDLSQPFKTWVDFFLIPHLKQLKDQENATPKQKIISEVISGVERVRIDTQKNLLDILDKVHEISSENVDDTHIFPLSQVYEGLLLQMGEKGNDGGQFFTPRIVVRFMVQVIDPQIGETVYDAGLGTGGFPAQSYEHMAGKDNCKITDPQQLNILKHQTFYGREKDNLIYSIALANLVLHGIDEPHIWHGNTLTGGEAYGGLFADAPDQYDVILMNPPFGGKEGKEAQTGFDYKTSATQVLFLQHLLKSLKPHGRCGIVLDEGILFCTNKEAFVATKRKLLQECNLWCIVSLPAGTFVAAGGGVKANILFFEKDKTDETKDSTEKIWYYDLSDIKVGKRTPLTEADFEDFFRLLPTRGDSPKSWTVDIAARKAEAAVKAAPLEEQAETLNQQATELRDRLAALKKAKKQDTEEYSEIEQAVKEIEKEAREFKNQAQAIKDAVYDLKAVNPNAKAEEDNRTPDELLDFIEAKGSEVAEILANLRKKGR</sequence>
<dbReference type="InterPro" id="IPR051537">
    <property type="entry name" value="DNA_Adenine_Mtase"/>
</dbReference>
<evidence type="ECO:0000256" key="3">
    <source>
        <dbReference type="ARBA" id="ARBA00022603"/>
    </source>
</evidence>
<dbReference type="PANTHER" id="PTHR42933:SF4">
    <property type="entry name" value="TYPE I RESTRICTION ENZYME ECOKI METHYLASE SUBUNIT"/>
    <property type="match status" value="1"/>
</dbReference>
<evidence type="ECO:0000259" key="10">
    <source>
        <dbReference type="Pfam" id="PF02384"/>
    </source>
</evidence>
<feature type="domain" description="N6 adenine-specific DNA methyltransferase N-terminal" evidence="11">
    <location>
        <begin position="27"/>
        <end position="145"/>
    </location>
</feature>
<dbReference type="EC" id="2.1.1.72" evidence="2"/>
<dbReference type="InterPro" id="IPR038333">
    <property type="entry name" value="T1MK-like_N_sf"/>
</dbReference>
<keyword evidence="6" id="KW-0680">Restriction system</keyword>
<evidence type="ECO:0000256" key="6">
    <source>
        <dbReference type="ARBA" id="ARBA00022747"/>
    </source>
</evidence>
<dbReference type="GO" id="GO:0008168">
    <property type="term" value="F:methyltransferase activity"/>
    <property type="evidence" value="ECO:0007669"/>
    <property type="project" value="UniProtKB-KW"/>
</dbReference>
<evidence type="ECO:0000256" key="9">
    <source>
        <dbReference type="SAM" id="MobiDB-lite"/>
    </source>
</evidence>
<dbReference type="Proteomes" id="UP001576780">
    <property type="component" value="Unassembled WGS sequence"/>
</dbReference>
<dbReference type="Gene3D" id="1.20.1260.30">
    <property type="match status" value="1"/>
</dbReference>
<accession>A0ABV4WNV9</accession>
<feature type="region of interest" description="Disordered" evidence="9">
    <location>
        <begin position="1"/>
        <end position="22"/>
    </location>
</feature>
<protein>
    <recommendedName>
        <fullName evidence="2">site-specific DNA-methyltransferase (adenine-specific)</fullName>
        <ecNumber evidence="2">2.1.1.72</ecNumber>
    </recommendedName>
</protein>
<dbReference type="PROSITE" id="PS00092">
    <property type="entry name" value="N6_MTASE"/>
    <property type="match status" value="1"/>
</dbReference>
<comment type="caution">
    <text evidence="12">The sequence shown here is derived from an EMBL/GenBank/DDBJ whole genome shotgun (WGS) entry which is preliminary data.</text>
</comment>
<evidence type="ECO:0000256" key="4">
    <source>
        <dbReference type="ARBA" id="ARBA00022679"/>
    </source>
</evidence>
<dbReference type="RefSeq" id="WP_413279140.1">
    <property type="nucleotide sequence ID" value="NZ_JBHFNT010000175.1"/>
</dbReference>
<keyword evidence="5" id="KW-0949">S-adenosyl-L-methionine</keyword>
<feature type="coiled-coil region" evidence="8">
    <location>
        <begin position="515"/>
        <end position="577"/>
    </location>
</feature>
<dbReference type="PRINTS" id="PR00507">
    <property type="entry name" value="N12N6MTFRASE"/>
</dbReference>
<evidence type="ECO:0000259" key="11">
    <source>
        <dbReference type="Pfam" id="PF12161"/>
    </source>
</evidence>
<gene>
    <name evidence="12" type="ORF">ACE1CA_19765</name>
</gene>
<feature type="domain" description="DNA methylase adenine-specific" evidence="10">
    <location>
        <begin position="213"/>
        <end position="496"/>
    </location>
</feature>
<dbReference type="InterPro" id="IPR022749">
    <property type="entry name" value="D12N6_MeTrfase_N"/>
</dbReference>
<comment type="catalytic activity">
    <reaction evidence="7">
        <text>a 2'-deoxyadenosine in DNA + S-adenosyl-L-methionine = an N(6)-methyl-2'-deoxyadenosine in DNA + S-adenosyl-L-homocysteine + H(+)</text>
        <dbReference type="Rhea" id="RHEA:15197"/>
        <dbReference type="Rhea" id="RHEA-COMP:12418"/>
        <dbReference type="Rhea" id="RHEA-COMP:12419"/>
        <dbReference type="ChEBI" id="CHEBI:15378"/>
        <dbReference type="ChEBI" id="CHEBI:57856"/>
        <dbReference type="ChEBI" id="CHEBI:59789"/>
        <dbReference type="ChEBI" id="CHEBI:90615"/>
        <dbReference type="ChEBI" id="CHEBI:90616"/>
        <dbReference type="EC" id="2.1.1.72"/>
    </reaction>
</comment>
<dbReference type="PANTHER" id="PTHR42933">
    <property type="entry name" value="SLR6095 PROTEIN"/>
    <property type="match status" value="1"/>
</dbReference>
<keyword evidence="3 12" id="KW-0489">Methyltransferase</keyword>
<dbReference type="Pfam" id="PF12161">
    <property type="entry name" value="HsdM_N"/>
    <property type="match status" value="1"/>
</dbReference>
<name>A0ABV4WNV9_9CYAN</name>
<keyword evidence="8" id="KW-0175">Coiled coil</keyword>
<reference evidence="12 13" key="1">
    <citation type="submission" date="2024-09" db="EMBL/GenBank/DDBJ databases">
        <title>Floridaenema gen nov. (Aerosakkonemataceae, Aerosakkonematales ord. nov., Cyanobacteria) from benthic tropical and subtropical fresh waters, with the description of four new species.</title>
        <authorList>
            <person name="Moretto J.A."/>
            <person name="Berthold D.E."/>
            <person name="Lefler F.W."/>
            <person name="Huang I.-S."/>
            <person name="Laughinghouse H. IV."/>
        </authorList>
    </citation>
    <scope>NUCLEOTIDE SEQUENCE [LARGE SCALE GENOMIC DNA]</scope>
    <source>
        <strain evidence="12 13">BLCC-F167</strain>
    </source>
</reference>
<evidence type="ECO:0000256" key="5">
    <source>
        <dbReference type="ARBA" id="ARBA00022691"/>
    </source>
</evidence>
<keyword evidence="13" id="KW-1185">Reference proteome</keyword>
<dbReference type="InterPro" id="IPR003356">
    <property type="entry name" value="DNA_methylase_A-5"/>
</dbReference>
<evidence type="ECO:0000313" key="13">
    <source>
        <dbReference type="Proteomes" id="UP001576780"/>
    </source>
</evidence>
<dbReference type="SUPFAM" id="SSF53335">
    <property type="entry name" value="S-adenosyl-L-methionine-dependent methyltransferases"/>
    <property type="match status" value="1"/>
</dbReference>
<proteinExistence type="inferred from homology"/>
<evidence type="ECO:0000313" key="12">
    <source>
        <dbReference type="EMBL" id="MFB2836772.1"/>
    </source>
</evidence>
<dbReference type="EMBL" id="JBHFNT010000175">
    <property type="protein sequence ID" value="MFB2836772.1"/>
    <property type="molecule type" value="Genomic_DNA"/>
</dbReference>
<evidence type="ECO:0000256" key="2">
    <source>
        <dbReference type="ARBA" id="ARBA00011900"/>
    </source>
</evidence>
<dbReference type="Gene3D" id="3.40.50.150">
    <property type="entry name" value="Vaccinia Virus protein VP39"/>
    <property type="match status" value="1"/>
</dbReference>
<organism evidence="12 13">
    <name type="scientific">Floridaenema evergladense BLCC-F167</name>
    <dbReference type="NCBI Taxonomy" id="3153639"/>
    <lineage>
        <taxon>Bacteria</taxon>
        <taxon>Bacillati</taxon>
        <taxon>Cyanobacteriota</taxon>
        <taxon>Cyanophyceae</taxon>
        <taxon>Oscillatoriophycideae</taxon>
        <taxon>Aerosakkonematales</taxon>
        <taxon>Aerosakkonemataceae</taxon>
        <taxon>Floridanema</taxon>
        <taxon>Floridanema evergladense</taxon>
    </lineage>
</organism>
<keyword evidence="4" id="KW-0808">Transferase</keyword>